<dbReference type="PANTHER" id="PTHR24198:SF165">
    <property type="entry name" value="ANKYRIN REPEAT-CONTAINING PROTEIN-RELATED"/>
    <property type="match status" value="1"/>
</dbReference>
<dbReference type="GeneID" id="83184214"/>
<dbReference type="Gene3D" id="1.25.40.20">
    <property type="entry name" value="Ankyrin repeat-containing domain"/>
    <property type="match status" value="3"/>
</dbReference>
<dbReference type="SMART" id="SM00248">
    <property type="entry name" value="ANK"/>
    <property type="match status" value="7"/>
</dbReference>
<sequence>MTRLTNLPTEILLEIIEYLEFLSDFNAVPRDGNIGIDASSVLHWAAENGKHACLRTLLQAGIPPNPPTRQGSQEPQSAFITAAAFDFEIFDLFVKAGLEPDFASSGGLYETALRKAFIYGNLRAVKSLFEQGVKLKTQLDIDWQNLSIWEDLDIFTEIYNSSGQFPELARFLLQQCNVEDVIESQYLRPFLCLLRAAAKDGDQDLMERLLKIDWTTKQPTITKKLGTNHFDGCPFLGSPHRASREFGDEPREDGDEAPILGAARSGHIEIVRRLLDMGAKLSAENVRGLFCKAVRRPIYSEEPVLEGHLEIAQLLLDRELIGKQDCPHYDDFVMDVVGAGTKVFSVINQYQSLKLHPGNLNHQKALSDTVYSENPAIAKHFLAAGFDPNSCQSSYFETPLCLLTVAGTKSTREYEPTLDVLLDYGADLEWRDPSTGMTPLLVLIEKGENPGKPRWRSVKVLLKKGADPFCVCSRGNTPLLMAAYHDSLATVKVLLEFFDEKERRLNR</sequence>
<dbReference type="OrthoDB" id="366390at2759"/>
<reference evidence="4" key="2">
    <citation type="journal article" date="2023" name="IMA Fungus">
        <title>Comparative genomic study of the Penicillium genus elucidates a diverse pangenome and 15 lateral gene transfer events.</title>
        <authorList>
            <person name="Petersen C."/>
            <person name="Sorensen T."/>
            <person name="Nielsen M.R."/>
            <person name="Sondergaard T.E."/>
            <person name="Sorensen J.L."/>
            <person name="Fitzpatrick D.A."/>
            <person name="Frisvad J.C."/>
            <person name="Nielsen K.L."/>
        </authorList>
    </citation>
    <scope>NUCLEOTIDE SEQUENCE</scope>
    <source>
        <strain evidence="4">IBT 15544</strain>
    </source>
</reference>
<evidence type="ECO:0000313" key="4">
    <source>
        <dbReference type="EMBL" id="KAJ5190872.1"/>
    </source>
</evidence>
<reference evidence="4" key="1">
    <citation type="submission" date="2022-12" db="EMBL/GenBank/DDBJ databases">
        <authorList>
            <person name="Petersen C."/>
        </authorList>
    </citation>
    <scope>NUCLEOTIDE SEQUENCE</scope>
    <source>
        <strain evidence="4">IBT 15544</strain>
    </source>
</reference>
<dbReference type="EMBL" id="JAPQKR010000016">
    <property type="protein sequence ID" value="KAJ5190872.1"/>
    <property type="molecule type" value="Genomic_DNA"/>
</dbReference>
<evidence type="ECO:0000313" key="5">
    <source>
        <dbReference type="Proteomes" id="UP001150904"/>
    </source>
</evidence>
<accession>A0A9W9J772</accession>
<dbReference type="RefSeq" id="XP_058303812.1">
    <property type="nucleotide sequence ID" value="XM_058456913.1"/>
</dbReference>
<protein>
    <submittedName>
        <fullName evidence="4">Ankyrin</fullName>
    </submittedName>
</protein>
<evidence type="ECO:0000256" key="1">
    <source>
        <dbReference type="ARBA" id="ARBA00022737"/>
    </source>
</evidence>
<dbReference type="Pfam" id="PF13637">
    <property type="entry name" value="Ank_4"/>
    <property type="match status" value="1"/>
</dbReference>
<keyword evidence="1" id="KW-0677">Repeat</keyword>
<dbReference type="Pfam" id="PF00023">
    <property type="entry name" value="Ank"/>
    <property type="match status" value="1"/>
</dbReference>
<name>A0A9W9J772_9EURO</name>
<dbReference type="AlphaFoldDB" id="A0A9W9J772"/>
<feature type="repeat" description="ANK" evidence="3">
    <location>
        <begin position="254"/>
        <end position="286"/>
    </location>
</feature>
<dbReference type="PROSITE" id="PS50088">
    <property type="entry name" value="ANK_REPEAT"/>
    <property type="match status" value="1"/>
</dbReference>
<dbReference type="Proteomes" id="UP001150904">
    <property type="component" value="Unassembled WGS sequence"/>
</dbReference>
<organism evidence="4 5">
    <name type="scientific">Penicillium cinerascens</name>
    <dbReference type="NCBI Taxonomy" id="70096"/>
    <lineage>
        <taxon>Eukaryota</taxon>
        <taxon>Fungi</taxon>
        <taxon>Dikarya</taxon>
        <taxon>Ascomycota</taxon>
        <taxon>Pezizomycotina</taxon>
        <taxon>Eurotiomycetes</taxon>
        <taxon>Eurotiomycetidae</taxon>
        <taxon>Eurotiales</taxon>
        <taxon>Aspergillaceae</taxon>
        <taxon>Penicillium</taxon>
    </lineage>
</organism>
<dbReference type="PROSITE" id="PS50297">
    <property type="entry name" value="ANK_REP_REGION"/>
    <property type="match status" value="1"/>
</dbReference>
<evidence type="ECO:0000256" key="3">
    <source>
        <dbReference type="PROSITE-ProRule" id="PRU00023"/>
    </source>
</evidence>
<gene>
    <name evidence="4" type="ORF">N7498_009857</name>
</gene>
<dbReference type="SUPFAM" id="SSF48403">
    <property type="entry name" value="Ankyrin repeat"/>
    <property type="match status" value="1"/>
</dbReference>
<dbReference type="InterPro" id="IPR036770">
    <property type="entry name" value="Ankyrin_rpt-contain_sf"/>
</dbReference>
<dbReference type="InterPro" id="IPR002110">
    <property type="entry name" value="Ankyrin_rpt"/>
</dbReference>
<comment type="caution">
    <text evidence="4">The sequence shown here is derived from an EMBL/GenBank/DDBJ whole genome shotgun (WGS) entry which is preliminary data.</text>
</comment>
<dbReference type="PANTHER" id="PTHR24198">
    <property type="entry name" value="ANKYRIN REPEAT AND PROTEIN KINASE DOMAIN-CONTAINING PROTEIN"/>
    <property type="match status" value="1"/>
</dbReference>
<evidence type="ECO:0000256" key="2">
    <source>
        <dbReference type="ARBA" id="ARBA00023043"/>
    </source>
</evidence>
<keyword evidence="2 3" id="KW-0040">ANK repeat</keyword>
<proteinExistence type="predicted"/>
<keyword evidence="5" id="KW-1185">Reference proteome</keyword>